<dbReference type="Proteomes" id="UP001279734">
    <property type="component" value="Unassembled WGS sequence"/>
</dbReference>
<dbReference type="EMBL" id="BSYO01000004">
    <property type="protein sequence ID" value="GMH03020.1"/>
    <property type="molecule type" value="Genomic_DNA"/>
</dbReference>
<gene>
    <name evidence="1" type="ORF">Nepgr_004859</name>
</gene>
<reference evidence="1" key="1">
    <citation type="submission" date="2023-05" db="EMBL/GenBank/DDBJ databases">
        <title>Nepenthes gracilis genome sequencing.</title>
        <authorList>
            <person name="Fukushima K."/>
        </authorList>
    </citation>
    <scope>NUCLEOTIDE SEQUENCE</scope>
    <source>
        <strain evidence="1">SING2019-196</strain>
    </source>
</reference>
<organism evidence="1 2">
    <name type="scientific">Nepenthes gracilis</name>
    <name type="common">Slender pitcher plant</name>
    <dbReference type="NCBI Taxonomy" id="150966"/>
    <lineage>
        <taxon>Eukaryota</taxon>
        <taxon>Viridiplantae</taxon>
        <taxon>Streptophyta</taxon>
        <taxon>Embryophyta</taxon>
        <taxon>Tracheophyta</taxon>
        <taxon>Spermatophyta</taxon>
        <taxon>Magnoliopsida</taxon>
        <taxon>eudicotyledons</taxon>
        <taxon>Gunneridae</taxon>
        <taxon>Pentapetalae</taxon>
        <taxon>Caryophyllales</taxon>
        <taxon>Nepenthaceae</taxon>
        <taxon>Nepenthes</taxon>
    </lineage>
</organism>
<name>A0AAD3S259_NEPGR</name>
<comment type="caution">
    <text evidence="1">The sequence shown here is derived from an EMBL/GenBank/DDBJ whole genome shotgun (WGS) entry which is preliminary data.</text>
</comment>
<evidence type="ECO:0000313" key="1">
    <source>
        <dbReference type="EMBL" id="GMH03020.1"/>
    </source>
</evidence>
<keyword evidence="2" id="KW-1185">Reference proteome</keyword>
<protein>
    <submittedName>
        <fullName evidence="1">Uncharacterized protein</fullName>
    </submittedName>
</protein>
<dbReference type="AlphaFoldDB" id="A0AAD3S259"/>
<accession>A0AAD3S259</accession>
<sequence>MQQILVFRFPFEDDKLIVRELPVVMINRWQKQFQNLQLSTGRGILSSIFFEFLRKYVFKLVAALRLQCRLKVWWCF</sequence>
<evidence type="ECO:0000313" key="2">
    <source>
        <dbReference type="Proteomes" id="UP001279734"/>
    </source>
</evidence>
<proteinExistence type="predicted"/>